<evidence type="ECO:0000313" key="2">
    <source>
        <dbReference type="EMBL" id="MDZ5757602.1"/>
    </source>
</evidence>
<dbReference type="Proteomes" id="UP001290462">
    <property type="component" value="Unassembled WGS sequence"/>
</dbReference>
<dbReference type="PANTHER" id="PTHR39203">
    <property type="entry name" value="CYTOPLASMIC PROTEIN-RELATED"/>
    <property type="match status" value="1"/>
</dbReference>
<dbReference type="AlphaFoldDB" id="A0AAW9K1E6"/>
<reference evidence="2" key="1">
    <citation type="submission" date="2023-08" db="EMBL/GenBank/DDBJ databases">
        <title>Genomic characterization of piscicolin 126 produced by Carnobacterium maltaromaticum CM22 strain isolated from salmon (Salmo salar).</title>
        <authorList>
            <person name="Gonzalez-Gragera E."/>
            <person name="Garcia-Lopez J.D."/>
            <person name="Teso-Perez C."/>
            <person name="Gimenez-Hernandez I."/>
            <person name="Peralta-Sanchez J.M."/>
            <person name="Valdivia E."/>
            <person name="Montalban-Lopez M."/>
            <person name="Martin-Platero A.M."/>
            <person name="Banos A."/>
            <person name="Martinez-Bueno M."/>
        </authorList>
    </citation>
    <scope>NUCLEOTIDE SEQUENCE</scope>
    <source>
        <strain evidence="2">CM22</strain>
    </source>
</reference>
<dbReference type="PIRSF" id="PIRSF021320">
    <property type="entry name" value="DUF984"/>
    <property type="match status" value="1"/>
</dbReference>
<dbReference type="InterPro" id="IPR015947">
    <property type="entry name" value="PUA-like_sf"/>
</dbReference>
<dbReference type="Pfam" id="PF04266">
    <property type="entry name" value="ASCH"/>
    <property type="match status" value="1"/>
</dbReference>
<dbReference type="Gene3D" id="3.10.400.10">
    <property type="entry name" value="Sulfate adenylyltransferase"/>
    <property type="match status" value="1"/>
</dbReference>
<dbReference type="InterPro" id="IPR007374">
    <property type="entry name" value="ASCH_domain"/>
</dbReference>
<dbReference type="CDD" id="cd06553">
    <property type="entry name" value="ASCH_Ef3133_like"/>
    <property type="match status" value="1"/>
</dbReference>
<dbReference type="SUPFAM" id="SSF88697">
    <property type="entry name" value="PUA domain-like"/>
    <property type="match status" value="1"/>
</dbReference>
<evidence type="ECO:0000313" key="3">
    <source>
        <dbReference type="Proteomes" id="UP001290462"/>
    </source>
</evidence>
<protein>
    <submittedName>
        <fullName evidence="2">ASCH domain-containing protein</fullName>
    </submittedName>
</protein>
<comment type="caution">
    <text evidence="2">The sequence shown here is derived from an EMBL/GenBank/DDBJ whole genome shotgun (WGS) entry which is preliminary data.</text>
</comment>
<feature type="domain" description="ASCH" evidence="1">
    <location>
        <begin position="13"/>
        <end position="136"/>
    </location>
</feature>
<organism evidence="2 3">
    <name type="scientific">Carnobacterium maltaromaticum</name>
    <name type="common">Carnobacterium piscicola</name>
    <dbReference type="NCBI Taxonomy" id="2751"/>
    <lineage>
        <taxon>Bacteria</taxon>
        <taxon>Bacillati</taxon>
        <taxon>Bacillota</taxon>
        <taxon>Bacilli</taxon>
        <taxon>Lactobacillales</taxon>
        <taxon>Carnobacteriaceae</taxon>
        <taxon>Carnobacterium</taxon>
    </lineage>
</organism>
<dbReference type="RefSeq" id="WP_231620896.1">
    <property type="nucleotide sequence ID" value="NZ_CAJGUR010000015.1"/>
</dbReference>
<proteinExistence type="predicted"/>
<dbReference type="EMBL" id="JAVBVO010000002">
    <property type="protein sequence ID" value="MDZ5757602.1"/>
    <property type="molecule type" value="Genomic_DNA"/>
</dbReference>
<dbReference type="PANTHER" id="PTHR39203:SF1">
    <property type="entry name" value="CYTOPLASMIC PROTEIN"/>
    <property type="match status" value="1"/>
</dbReference>
<name>A0AAW9K1E6_CARML</name>
<dbReference type="InterPro" id="IPR009326">
    <property type="entry name" value="DUF984"/>
</dbReference>
<evidence type="ECO:0000259" key="1">
    <source>
        <dbReference type="SMART" id="SM01022"/>
    </source>
</evidence>
<sequence length="138" mass="15496">MQNSQAPETCEAWAFGDSKEMADELSGLVLEGLKTATSSAFEVYQVENEPIPTEGSYSIILDGNQEAVGIIQIQKVTTCAFNQVTEELAIAEGEGDRTLEYWRRVHEEFFKRHLATYGLSFNEEMLIVCEQFELVYAA</sequence>
<dbReference type="SMART" id="SM01022">
    <property type="entry name" value="ASCH"/>
    <property type="match status" value="1"/>
</dbReference>
<accession>A0AAW9K1E6</accession>
<gene>
    <name evidence="2" type="ORF">RAK27_02920</name>
</gene>